<feature type="transmembrane region" description="Helical" evidence="1">
    <location>
        <begin position="5"/>
        <end position="24"/>
    </location>
</feature>
<dbReference type="Proteomes" id="UP001596101">
    <property type="component" value="Unassembled WGS sequence"/>
</dbReference>
<keyword evidence="1" id="KW-0472">Membrane</keyword>
<evidence type="ECO:0008006" key="4">
    <source>
        <dbReference type="Google" id="ProtNLM"/>
    </source>
</evidence>
<evidence type="ECO:0000256" key="1">
    <source>
        <dbReference type="SAM" id="Phobius"/>
    </source>
</evidence>
<keyword evidence="1" id="KW-0812">Transmembrane</keyword>
<proteinExistence type="predicted"/>
<name>A0ABW0MQC8_9BURK</name>
<evidence type="ECO:0000313" key="3">
    <source>
        <dbReference type="Proteomes" id="UP001596101"/>
    </source>
</evidence>
<reference evidence="3" key="1">
    <citation type="journal article" date="2019" name="Int. J. Syst. Evol. Microbiol.">
        <title>The Global Catalogue of Microorganisms (GCM) 10K type strain sequencing project: providing services to taxonomists for standard genome sequencing and annotation.</title>
        <authorList>
            <consortium name="The Broad Institute Genomics Platform"/>
            <consortium name="The Broad Institute Genome Sequencing Center for Infectious Disease"/>
            <person name="Wu L."/>
            <person name="Ma J."/>
        </authorList>
    </citation>
    <scope>NUCLEOTIDE SEQUENCE [LARGE SCALE GENOMIC DNA]</scope>
    <source>
        <strain evidence="3">CCUG 43111</strain>
    </source>
</reference>
<protein>
    <recommendedName>
        <fullName evidence="4">Holin</fullName>
    </recommendedName>
</protein>
<feature type="transmembrane region" description="Helical" evidence="1">
    <location>
        <begin position="30"/>
        <end position="48"/>
    </location>
</feature>
<keyword evidence="1" id="KW-1133">Transmembrane helix</keyword>
<organism evidence="2 3">
    <name type="scientific">Massilia suwonensis</name>
    <dbReference type="NCBI Taxonomy" id="648895"/>
    <lineage>
        <taxon>Bacteria</taxon>
        <taxon>Pseudomonadati</taxon>
        <taxon>Pseudomonadota</taxon>
        <taxon>Betaproteobacteria</taxon>
        <taxon>Burkholderiales</taxon>
        <taxon>Oxalobacteraceae</taxon>
        <taxon>Telluria group</taxon>
        <taxon>Massilia</taxon>
    </lineage>
</organism>
<gene>
    <name evidence="2" type="ORF">ACFPQ5_19790</name>
</gene>
<evidence type="ECO:0000313" key="2">
    <source>
        <dbReference type="EMBL" id="MFC5480450.1"/>
    </source>
</evidence>
<sequence>MKRHIFEISSILGAITAVGSAMTLERVGMAFGILTGLTTCILNVFYMLRKDAREQRQAELAMRETEARLAALKGKESNG</sequence>
<dbReference type="RefSeq" id="WP_379759790.1">
    <property type="nucleotide sequence ID" value="NZ_JBHSMR010000013.1"/>
</dbReference>
<accession>A0ABW0MQC8</accession>
<keyword evidence="3" id="KW-1185">Reference proteome</keyword>
<comment type="caution">
    <text evidence="2">The sequence shown here is derived from an EMBL/GenBank/DDBJ whole genome shotgun (WGS) entry which is preliminary data.</text>
</comment>
<dbReference type="EMBL" id="JBHSMR010000013">
    <property type="protein sequence ID" value="MFC5480450.1"/>
    <property type="molecule type" value="Genomic_DNA"/>
</dbReference>